<evidence type="ECO:0000313" key="1">
    <source>
        <dbReference type="EMBL" id="KMW69597.1"/>
    </source>
</evidence>
<dbReference type="AlphaFoldDB" id="A0A0J9EUC1"/>
<dbReference type="EMBL" id="GG750486">
    <property type="protein sequence ID" value="KMW69597.1"/>
    <property type="molecule type" value="Genomic_DNA"/>
</dbReference>
<sequence length="103" mass="11230">MIFSPHAAPIFMCLLSVIDKIRLLHHFAAILPSIPQGCASYSKMMHRLEKLAISHPHQAPGLNRIVFSDMPNDARSTVAATSSMKTDCSSIAVEIGIVVCKRS</sequence>
<protein>
    <submittedName>
        <fullName evidence="1">Uncharacterized protein</fullName>
    </submittedName>
</protein>
<gene>
    <name evidence="1" type="ORF">BDDG_13741</name>
</gene>
<reference evidence="1" key="1">
    <citation type="submission" date="2010-03" db="EMBL/GenBank/DDBJ databases">
        <title>Annotation of Blastomyces dermatitidis strain ATCC 18188.</title>
        <authorList>
            <consortium name="The Broad Institute Genome Sequencing Platform"/>
            <consortium name="Broad Institute Genome Sequencing Center for Infectious Disease."/>
            <person name="Cuomo C."/>
            <person name="Klein B."/>
            <person name="Sullivan T."/>
            <person name="Heitman J."/>
            <person name="Young S."/>
            <person name="Zeng Q."/>
            <person name="Gargeya S."/>
            <person name="Alvarado L."/>
            <person name="Berlin A.M."/>
            <person name="Chapman S.B."/>
            <person name="Chen Z."/>
            <person name="Freedman E."/>
            <person name="Gellesch M."/>
            <person name="Goldberg J."/>
            <person name="Griggs A."/>
            <person name="Gujja S."/>
            <person name="Heilman E."/>
            <person name="Heiman D."/>
            <person name="Howarth C."/>
            <person name="Mehta T."/>
            <person name="Neiman D."/>
            <person name="Pearson M."/>
            <person name="Roberts A."/>
            <person name="Saif S."/>
            <person name="Shea T."/>
            <person name="Shenoy N."/>
            <person name="Sisk P."/>
            <person name="Stolte C."/>
            <person name="Sykes S."/>
            <person name="White J."/>
            <person name="Yandava C."/>
            <person name="Haas B."/>
            <person name="Nusbaum C."/>
            <person name="Birren B."/>
        </authorList>
    </citation>
    <scope>NUCLEOTIDE SEQUENCE</scope>
    <source>
        <strain evidence="1">ATCC 18188</strain>
    </source>
</reference>
<dbReference type="Proteomes" id="UP000007802">
    <property type="component" value="Unassembled WGS sequence"/>
</dbReference>
<name>A0A0J9EUC1_AJEDA</name>
<proteinExistence type="predicted"/>
<accession>A0A0J9EUC1</accession>
<organism evidence="1">
    <name type="scientific">Ajellomyces dermatitidis (strain ATCC 18188 / CBS 674.68)</name>
    <name type="common">Blastomyces dermatitidis</name>
    <dbReference type="NCBI Taxonomy" id="653446"/>
    <lineage>
        <taxon>Eukaryota</taxon>
        <taxon>Fungi</taxon>
        <taxon>Dikarya</taxon>
        <taxon>Ascomycota</taxon>
        <taxon>Pezizomycotina</taxon>
        <taxon>Eurotiomycetes</taxon>
        <taxon>Eurotiomycetidae</taxon>
        <taxon>Onygenales</taxon>
        <taxon>Ajellomycetaceae</taxon>
        <taxon>Blastomyces</taxon>
    </lineage>
</organism>